<dbReference type="PROSITE" id="PS50108">
    <property type="entry name" value="CRIB"/>
    <property type="match status" value="1"/>
</dbReference>
<dbReference type="EMBL" id="NQVE01000114">
    <property type="protein sequence ID" value="RAL47526.1"/>
    <property type="molecule type" value="Genomic_DNA"/>
</dbReference>
<evidence type="ECO:0000256" key="1">
    <source>
        <dbReference type="SAM" id="Coils"/>
    </source>
</evidence>
<feature type="domain" description="CRIB" evidence="2">
    <location>
        <begin position="95"/>
        <end position="108"/>
    </location>
</feature>
<gene>
    <name evidence="3" type="ORF">DM860_011264</name>
</gene>
<proteinExistence type="predicted"/>
<dbReference type="PANTHER" id="PTHR46931">
    <property type="entry name" value="CRIB DOMAIN-CONTAINING PROTEIN RIC2"/>
    <property type="match status" value="1"/>
</dbReference>
<evidence type="ECO:0000313" key="3">
    <source>
        <dbReference type="EMBL" id="RAL47526.1"/>
    </source>
</evidence>
<sequence length="175" mass="19996">MRGANNRVERFRILPFSMGCASLSSVAVAHPHHKPNRVLQEWMEEDNRKEIREEEEDGEEKIISVPKLQRLLKNLSQLLSSKEEEEEEEEERMEIGHPTDVKHVAHVGLEDETTGSILVDPIVCPNTMMMMDMHHHHHGIFFTTEPSFPSPRSTPMMNPPSPTAFAYDIHCSSSS</sequence>
<evidence type="ECO:0000313" key="4">
    <source>
        <dbReference type="Proteomes" id="UP000249390"/>
    </source>
</evidence>
<dbReference type="InterPro" id="IPR000095">
    <property type="entry name" value="CRIB_dom"/>
</dbReference>
<protein>
    <recommendedName>
        <fullName evidence="2">CRIB domain-containing protein</fullName>
    </recommendedName>
</protein>
<dbReference type="Pfam" id="PF00786">
    <property type="entry name" value="PBD"/>
    <property type="match status" value="1"/>
</dbReference>
<keyword evidence="4" id="KW-1185">Reference proteome</keyword>
<dbReference type="CDD" id="cd00132">
    <property type="entry name" value="CRIB"/>
    <property type="match status" value="1"/>
</dbReference>
<reference evidence="3 4" key="1">
    <citation type="submission" date="2018-06" db="EMBL/GenBank/DDBJ databases">
        <title>The Genome of Cuscuta australis (Dodder) Provides Insight into the Evolution of Plant Parasitism.</title>
        <authorList>
            <person name="Liu H."/>
        </authorList>
    </citation>
    <scope>NUCLEOTIDE SEQUENCE [LARGE SCALE GENOMIC DNA]</scope>
    <source>
        <strain evidence="4">cv. Yunnan</strain>
        <tissue evidence="3">Vines</tissue>
    </source>
</reference>
<organism evidence="3 4">
    <name type="scientific">Cuscuta australis</name>
    <dbReference type="NCBI Taxonomy" id="267555"/>
    <lineage>
        <taxon>Eukaryota</taxon>
        <taxon>Viridiplantae</taxon>
        <taxon>Streptophyta</taxon>
        <taxon>Embryophyta</taxon>
        <taxon>Tracheophyta</taxon>
        <taxon>Spermatophyta</taxon>
        <taxon>Magnoliopsida</taxon>
        <taxon>eudicotyledons</taxon>
        <taxon>Gunneridae</taxon>
        <taxon>Pentapetalae</taxon>
        <taxon>asterids</taxon>
        <taxon>lamiids</taxon>
        <taxon>Solanales</taxon>
        <taxon>Convolvulaceae</taxon>
        <taxon>Cuscuteae</taxon>
        <taxon>Cuscuta</taxon>
        <taxon>Cuscuta subgen. Grammica</taxon>
        <taxon>Cuscuta sect. Cleistogrammica</taxon>
    </lineage>
</organism>
<dbReference type="AlphaFoldDB" id="A0A328DQ04"/>
<dbReference type="InterPro" id="IPR044509">
    <property type="entry name" value="RIC2/4"/>
</dbReference>
<dbReference type="Proteomes" id="UP000249390">
    <property type="component" value="Unassembled WGS sequence"/>
</dbReference>
<accession>A0A328DQ04</accession>
<evidence type="ECO:0000259" key="2">
    <source>
        <dbReference type="PROSITE" id="PS50108"/>
    </source>
</evidence>
<feature type="coiled-coil region" evidence="1">
    <location>
        <begin position="65"/>
        <end position="92"/>
    </location>
</feature>
<name>A0A328DQ04_9ASTE</name>
<keyword evidence="1" id="KW-0175">Coiled coil</keyword>
<comment type="caution">
    <text evidence="3">The sequence shown here is derived from an EMBL/GenBank/DDBJ whole genome shotgun (WGS) entry which is preliminary data.</text>
</comment>
<dbReference type="PANTHER" id="PTHR46931:SF14">
    <property type="entry name" value="CRIB DOMAIN-CONTAINING PROTEIN RIC2"/>
    <property type="match status" value="1"/>
</dbReference>